<evidence type="ECO:0000313" key="2">
    <source>
        <dbReference type="Proteomes" id="UP000185936"/>
    </source>
</evidence>
<organism evidence="1 2">
    <name type="scientific">Natronorubrum thiooxidans</name>
    <dbReference type="NCBI Taxonomy" id="308853"/>
    <lineage>
        <taxon>Archaea</taxon>
        <taxon>Methanobacteriati</taxon>
        <taxon>Methanobacteriota</taxon>
        <taxon>Stenosarchaea group</taxon>
        <taxon>Halobacteria</taxon>
        <taxon>Halobacteriales</taxon>
        <taxon>Natrialbaceae</taxon>
        <taxon>Natronorubrum</taxon>
    </lineage>
</organism>
<evidence type="ECO:0000313" key="1">
    <source>
        <dbReference type="EMBL" id="SIS21774.1"/>
    </source>
</evidence>
<sequence>MTEFDDTSVVYPTDPDTSLSYWKSTPSRREQILEAAADDPDLQSLTNHWSLAKPQRSVGWW</sequence>
<dbReference type="AlphaFoldDB" id="A0A1N7HA60"/>
<dbReference type="STRING" id="308853.SAMN05421752_14016"/>
<accession>A0A1N7HA60</accession>
<gene>
    <name evidence="1" type="ORF">SAMN05421752_14016</name>
</gene>
<name>A0A1N7HA60_9EURY</name>
<dbReference type="Proteomes" id="UP000185936">
    <property type="component" value="Unassembled WGS sequence"/>
</dbReference>
<reference evidence="2" key="1">
    <citation type="submission" date="2017-01" db="EMBL/GenBank/DDBJ databases">
        <authorList>
            <person name="Varghese N."/>
            <person name="Submissions S."/>
        </authorList>
    </citation>
    <scope>NUCLEOTIDE SEQUENCE [LARGE SCALE GENOMIC DNA]</scope>
    <source>
        <strain evidence="2">type strain: HArc-</strain>
    </source>
</reference>
<protein>
    <submittedName>
        <fullName evidence="1">Uncharacterized protein</fullName>
    </submittedName>
</protein>
<keyword evidence="2" id="KW-1185">Reference proteome</keyword>
<dbReference type="EMBL" id="FTNR01000040">
    <property type="protein sequence ID" value="SIS21774.1"/>
    <property type="molecule type" value="Genomic_DNA"/>
</dbReference>
<proteinExistence type="predicted"/>